<dbReference type="EMBL" id="MU129237">
    <property type="protein sequence ID" value="KAF9504334.1"/>
    <property type="molecule type" value="Genomic_DNA"/>
</dbReference>
<gene>
    <name evidence="1" type="ORF">BS47DRAFT_1368872</name>
</gene>
<proteinExistence type="predicted"/>
<name>A0A9P6AEM4_9AGAM</name>
<accession>A0A9P6AEM4</accession>
<dbReference type="Proteomes" id="UP000886523">
    <property type="component" value="Unassembled WGS sequence"/>
</dbReference>
<evidence type="ECO:0000313" key="2">
    <source>
        <dbReference type="Proteomes" id="UP000886523"/>
    </source>
</evidence>
<evidence type="ECO:0000313" key="1">
    <source>
        <dbReference type="EMBL" id="KAF9504334.1"/>
    </source>
</evidence>
<organism evidence="1 2">
    <name type="scientific">Hydnum rufescens UP504</name>
    <dbReference type="NCBI Taxonomy" id="1448309"/>
    <lineage>
        <taxon>Eukaryota</taxon>
        <taxon>Fungi</taxon>
        <taxon>Dikarya</taxon>
        <taxon>Basidiomycota</taxon>
        <taxon>Agaricomycotina</taxon>
        <taxon>Agaricomycetes</taxon>
        <taxon>Cantharellales</taxon>
        <taxon>Hydnaceae</taxon>
        <taxon>Hydnum</taxon>
    </lineage>
</organism>
<comment type="caution">
    <text evidence="1">The sequence shown here is derived from an EMBL/GenBank/DDBJ whole genome shotgun (WGS) entry which is preliminary data.</text>
</comment>
<reference evidence="1" key="1">
    <citation type="journal article" date="2020" name="Nat. Commun.">
        <title>Large-scale genome sequencing of mycorrhizal fungi provides insights into the early evolution of symbiotic traits.</title>
        <authorList>
            <person name="Miyauchi S."/>
            <person name="Kiss E."/>
            <person name="Kuo A."/>
            <person name="Drula E."/>
            <person name="Kohler A."/>
            <person name="Sanchez-Garcia M."/>
            <person name="Morin E."/>
            <person name="Andreopoulos B."/>
            <person name="Barry K.W."/>
            <person name="Bonito G."/>
            <person name="Buee M."/>
            <person name="Carver A."/>
            <person name="Chen C."/>
            <person name="Cichocki N."/>
            <person name="Clum A."/>
            <person name="Culley D."/>
            <person name="Crous P.W."/>
            <person name="Fauchery L."/>
            <person name="Girlanda M."/>
            <person name="Hayes R.D."/>
            <person name="Keri Z."/>
            <person name="LaButti K."/>
            <person name="Lipzen A."/>
            <person name="Lombard V."/>
            <person name="Magnuson J."/>
            <person name="Maillard F."/>
            <person name="Murat C."/>
            <person name="Nolan M."/>
            <person name="Ohm R.A."/>
            <person name="Pangilinan J."/>
            <person name="Pereira M.F."/>
            <person name="Perotto S."/>
            <person name="Peter M."/>
            <person name="Pfister S."/>
            <person name="Riley R."/>
            <person name="Sitrit Y."/>
            <person name="Stielow J.B."/>
            <person name="Szollosi G."/>
            <person name="Zifcakova L."/>
            <person name="Stursova M."/>
            <person name="Spatafora J.W."/>
            <person name="Tedersoo L."/>
            <person name="Vaario L.M."/>
            <person name="Yamada A."/>
            <person name="Yan M."/>
            <person name="Wang P."/>
            <person name="Xu J."/>
            <person name="Bruns T."/>
            <person name="Baldrian P."/>
            <person name="Vilgalys R."/>
            <person name="Dunand C."/>
            <person name="Henrissat B."/>
            <person name="Grigoriev I.V."/>
            <person name="Hibbett D."/>
            <person name="Nagy L.G."/>
            <person name="Martin F.M."/>
        </authorList>
    </citation>
    <scope>NUCLEOTIDE SEQUENCE</scope>
    <source>
        <strain evidence="1">UP504</strain>
    </source>
</reference>
<protein>
    <submittedName>
        <fullName evidence="1">Uncharacterized protein</fullName>
    </submittedName>
</protein>
<dbReference type="AlphaFoldDB" id="A0A9P6AEM4"/>
<keyword evidence="2" id="KW-1185">Reference proteome</keyword>
<sequence length="188" mass="20977">MRGNSHRILASFSSLESHKDEANLEYGSDTTAKASIYQPAQPTYLGALARRPRTTQKRAFCPSYGQGFQFASGRLNSATPHLVESTAMLITFICGPFPSLHFFSGGLQVLQSRDSILFSGDSPEDEVVSNETALRRMKNACGKLYSTNVTLFLNRKQVFQVKPTRVPVRLQVARDYAVTRDRLQKALR</sequence>